<gene>
    <name evidence="1" type="ORF">APHCRT_0881</name>
</gene>
<proteinExistence type="predicted"/>
<evidence type="ECO:0000313" key="1">
    <source>
        <dbReference type="EMBL" id="KJV85852.1"/>
    </source>
</evidence>
<reference evidence="1 2" key="1">
    <citation type="submission" date="2015-01" db="EMBL/GenBank/DDBJ databases">
        <title>Genome Sequencing of Rickettsiales.</title>
        <authorList>
            <person name="Daugherty S.C."/>
            <person name="Su Q."/>
            <person name="Abolude K."/>
            <person name="Beier-Sexton M."/>
            <person name="Carlyon J.A."/>
            <person name="Carter R."/>
            <person name="Day N.P."/>
            <person name="Dumler S.J."/>
            <person name="Dyachenko V."/>
            <person name="Godinez A."/>
            <person name="Kurtti T.J."/>
            <person name="Lichay M."/>
            <person name="Mullins K.E."/>
            <person name="Ott S."/>
            <person name="Pappas-Brown V."/>
            <person name="Paris D.H."/>
            <person name="Patel P."/>
            <person name="Richards A.L."/>
            <person name="Sadzewicz L."/>
            <person name="Sears K."/>
            <person name="Seidman D."/>
            <person name="Sengamalay N."/>
            <person name="Stenos J."/>
            <person name="Tallon L.J."/>
            <person name="Vincent G."/>
            <person name="Fraser C.M."/>
            <person name="Munderloh U."/>
            <person name="Dunning-Hotopp J.C."/>
        </authorList>
    </citation>
    <scope>NUCLEOTIDE SEQUENCE [LARGE SCALE GENOMIC DNA]</scope>
    <source>
        <strain evidence="1 2">CRT53-1</strain>
    </source>
</reference>
<comment type="caution">
    <text evidence="1">The sequence shown here is derived from an EMBL/GenBank/DDBJ whole genome shotgun (WGS) entry which is preliminary data.</text>
</comment>
<name>A0A0F3Q0R8_ANAPH</name>
<dbReference type="EMBL" id="LAOD01000019">
    <property type="protein sequence ID" value="KJV85852.1"/>
    <property type="molecule type" value="Genomic_DNA"/>
</dbReference>
<accession>A0A0F3Q0R8</accession>
<organism evidence="1 2">
    <name type="scientific">Anaplasma phagocytophilum str. CRT53-1</name>
    <dbReference type="NCBI Taxonomy" id="1359157"/>
    <lineage>
        <taxon>Bacteria</taxon>
        <taxon>Pseudomonadati</taxon>
        <taxon>Pseudomonadota</taxon>
        <taxon>Alphaproteobacteria</taxon>
        <taxon>Rickettsiales</taxon>
        <taxon>Anaplasmataceae</taxon>
        <taxon>Anaplasma</taxon>
        <taxon>phagocytophilum group</taxon>
    </lineage>
</organism>
<dbReference type="AlphaFoldDB" id="A0A0F3Q0R8"/>
<dbReference type="Proteomes" id="UP000033722">
    <property type="component" value="Unassembled WGS sequence"/>
</dbReference>
<sequence length="37" mass="4437">MHCNRRILVEKDTISLLYESVLSYDIVYVRTSPYFVI</sequence>
<dbReference type="PATRIC" id="fig|1359157.3.peg.610"/>
<protein>
    <submittedName>
        <fullName evidence="1">Uncharacterized protein</fullName>
    </submittedName>
</protein>
<evidence type="ECO:0000313" key="2">
    <source>
        <dbReference type="Proteomes" id="UP000033722"/>
    </source>
</evidence>